<accession>A0A8J3UYA8</accession>
<evidence type="ECO:0000313" key="4">
    <source>
        <dbReference type="Proteomes" id="UP000605992"/>
    </source>
</evidence>
<comment type="caution">
    <text evidence="3">The sequence shown here is derived from an EMBL/GenBank/DDBJ whole genome shotgun (WGS) entry which is preliminary data.</text>
</comment>
<dbReference type="InterPro" id="IPR010610">
    <property type="entry name" value="EryCIII-like_C"/>
</dbReference>
<dbReference type="CDD" id="cd03784">
    <property type="entry name" value="GT1_Gtf-like"/>
    <property type="match status" value="1"/>
</dbReference>
<proteinExistence type="predicted"/>
<dbReference type="PANTHER" id="PTHR48050:SF13">
    <property type="entry name" value="STEROL 3-BETA-GLUCOSYLTRANSFERASE UGT80A2"/>
    <property type="match status" value="1"/>
</dbReference>
<dbReference type="Pfam" id="PF03033">
    <property type="entry name" value="Glyco_transf_28"/>
    <property type="match status" value="1"/>
</dbReference>
<feature type="domain" description="Glycosyltransferase family 28 N-terminal" evidence="1">
    <location>
        <begin position="3"/>
        <end position="130"/>
    </location>
</feature>
<dbReference type="EMBL" id="BOOR01000004">
    <property type="protein sequence ID" value="GII52077.1"/>
    <property type="molecule type" value="Genomic_DNA"/>
</dbReference>
<dbReference type="Proteomes" id="UP000605992">
    <property type="component" value="Unassembled WGS sequence"/>
</dbReference>
<dbReference type="InterPro" id="IPR004276">
    <property type="entry name" value="GlycoTrans_28_N"/>
</dbReference>
<keyword evidence="3" id="KW-0808">Transferase</keyword>
<feature type="domain" description="Erythromycin biosynthesis protein CIII-like C-terminal" evidence="2">
    <location>
        <begin position="298"/>
        <end position="372"/>
    </location>
</feature>
<dbReference type="Pfam" id="PF06722">
    <property type="entry name" value="EryCIII-like_C"/>
    <property type="match status" value="1"/>
</dbReference>
<dbReference type="GO" id="GO:0016758">
    <property type="term" value="F:hexosyltransferase activity"/>
    <property type="evidence" value="ECO:0007669"/>
    <property type="project" value="InterPro"/>
</dbReference>
<gene>
    <name evidence="3" type="ORF">Pth03_04660</name>
</gene>
<keyword evidence="4" id="KW-1185">Reference proteome</keyword>
<protein>
    <submittedName>
        <fullName evidence="3">Glycosyl transferase</fullName>
    </submittedName>
</protein>
<dbReference type="PANTHER" id="PTHR48050">
    <property type="entry name" value="STEROL 3-BETA-GLUCOSYLTRANSFERASE"/>
    <property type="match status" value="1"/>
</dbReference>
<evidence type="ECO:0000259" key="1">
    <source>
        <dbReference type="Pfam" id="PF03033"/>
    </source>
</evidence>
<dbReference type="RefSeq" id="WP_203942378.1">
    <property type="nucleotide sequence ID" value="NZ_BOOR01000004.1"/>
</dbReference>
<dbReference type="AlphaFoldDB" id="A0A8J3UYA8"/>
<dbReference type="GO" id="GO:0008194">
    <property type="term" value="F:UDP-glycosyltransferase activity"/>
    <property type="evidence" value="ECO:0007669"/>
    <property type="project" value="InterPro"/>
</dbReference>
<dbReference type="Gene3D" id="3.40.50.2000">
    <property type="entry name" value="Glycogen Phosphorylase B"/>
    <property type="match status" value="2"/>
</dbReference>
<dbReference type="FunFam" id="3.40.50.2000:FF:000009">
    <property type="entry name" value="Sterol 3-beta-glucosyltransferase UGT80A2"/>
    <property type="match status" value="1"/>
</dbReference>
<evidence type="ECO:0000259" key="2">
    <source>
        <dbReference type="Pfam" id="PF06722"/>
    </source>
</evidence>
<evidence type="ECO:0000313" key="3">
    <source>
        <dbReference type="EMBL" id="GII52077.1"/>
    </source>
</evidence>
<dbReference type="SUPFAM" id="SSF53756">
    <property type="entry name" value="UDP-Glycosyltransferase/glycogen phosphorylase"/>
    <property type="match status" value="1"/>
</dbReference>
<dbReference type="GO" id="GO:0033072">
    <property type="term" value="P:vancomycin biosynthetic process"/>
    <property type="evidence" value="ECO:0007669"/>
    <property type="project" value="UniProtKB-ARBA"/>
</dbReference>
<reference evidence="3" key="1">
    <citation type="submission" date="2021-01" db="EMBL/GenBank/DDBJ databases">
        <title>Whole genome shotgun sequence of Planotetraspora thailandica NBRC 104271.</title>
        <authorList>
            <person name="Komaki H."/>
            <person name="Tamura T."/>
        </authorList>
    </citation>
    <scope>NUCLEOTIDE SEQUENCE</scope>
    <source>
        <strain evidence="3">NBRC 104271</strain>
    </source>
</reference>
<dbReference type="GO" id="GO:0005975">
    <property type="term" value="P:carbohydrate metabolic process"/>
    <property type="evidence" value="ECO:0007669"/>
    <property type="project" value="InterPro"/>
</dbReference>
<dbReference type="InterPro" id="IPR002213">
    <property type="entry name" value="UDP_glucos_trans"/>
</dbReference>
<organism evidence="3 4">
    <name type="scientific">Planotetraspora thailandica</name>
    <dbReference type="NCBI Taxonomy" id="487172"/>
    <lineage>
        <taxon>Bacteria</taxon>
        <taxon>Bacillati</taxon>
        <taxon>Actinomycetota</taxon>
        <taxon>Actinomycetes</taxon>
        <taxon>Streptosporangiales</taxon>
        <taxon>Streptosporangiaceae</taxon>
        <taxon>Planotetraspora</taxon>
    </lineage>
</organism>
<sequence length="400" mass="42539">MRVLLSTIGSRGDVQPLLALALELRALGHEPRLCAPPDFRDLIDGYGLSFVPIGPEVRNTAKSPRPSPAPSPEALRQIAAATVAGQFETVGAAAEDCDAIVGAGSLQIATRSIAELRGIRYFFAAYCPITLPSARHAPPHLSRLGETPAGESADYGALWEQEARRWNDTFGAALNEQRTAAGLNPVADVQSHIFTDHPLLAADATLGPWPTPADLEVLQTGAWILRDERPLPADLEAFLEADKPPVYFGFGSMRATQETGRAMVEAARELGFRAIVSKGWADLAPVEEIDCLPIAEVNQQALFPRVAAVVHHGGAGTTTAATRAGVPQVVVPQLYDQHYWAQRIHDLGIGQAHPPVEPTAGSLVTALRHALRPDVADRARTVAGAIRSDGATVAAQHLTA</sequence>
<name>A0A8J3UYA8_9ACTN</name>
<dbReference type="InterPro" id="IPR050426">
    <property type="entry name" value="Glycosyltransferase_28"/>
</dbReference>